<reference evidence="1 2" key="1">
    <citation type="submission" date="2019-12" db="EMBL/GenBank/DDBJ databases">
        <title>Draft genome sequence of the ascomycete Xylaria multiplex DSM 110363.</title>
        <authorList>
            <person name="Buettner E."/>
            <person name="Kellner H."/>
        </authorList>
    </citation>
    <scope>NUCLEOTIDE SEQUENCE [LARGE SCALE GENOMIC DNA]</scope>
    <source>
        <strain evidence="1 2">DSM 110363</strain>
    </source>
</reference>
<protein>
    <submittedName>
        <fullName evidence="1">Uncharacterized protein</fullName>
    </submittedName>
</protein>
<keyword evidence="2" id="KW-1185">Reference proteome</keyword>
<dbReference type="Proteomes" id="UP000481858">
    <property type="component" value="Unassembled WGS sequence"/>
</dbReference>
<gene>
    <name evidence="1" type="ORF">GQX73_g5280</name>
</gene>
<evidence type="ECO:0000313" key="1">
    <source>
        <dbReference type="EMBL" id="KAF2968291.1"/>
    </source>
</evidence>
<name>A0A7C8MSD8_9PEZI</name>
<comment type="caution">
    <text evidence="1">The sequence shown here is derived from an EMBL/GenBank/DDBJ whole genome shotgun (WGS) entry which is preliminary data.</text>
</comment>
<dbReference type="OrthoDB" id="2549237at2759"/>
<dbReference type="EMBL" id="WUBL01000053">
    <property type="protein sequence ID" value="KAF2968291.1"/>
    <property type="molecule type" value="Genomic_DNA"/>
</dbReference>
<dbReference type="InParanoid" id="A0A7C8MSD8"/>
<organism evidence="1 2">
    <name type="scientific">Xylaria multiplex</name>
    <dbReference type="NCBI Taxonomy" id="323545"/>
    <lineage>
        <taxon>Eukaryota</taxon>
        <taxon>Fungi</taxon>
        <taxon>Dikarya</taxon>
        <taxon>Ascomycota</taxon>
        <taxon>Pezizomycotina</taxon>
        <taxon>Sordariomycetes</taxon>
        <taxon>Xylariomycetidae</taxon>
        <taxon>Xylariales</taxon>
        <taxon>Xylariaceae</taxon>
        <taxon>Xylaria</taxon>
    </lineage>
</organism>
<sequence length="1335" mass="151314">MQQPQFTGWAQTWHDDFNTQHRLLAIHDFGEAMLDPVKWKQSWDDGGGTPGILYLLSLASVTEVKEFCNVIRASNRRGRKSSDRERAVEELVMALFPQHYPSTELCTPDKRPLQKLYGRMLRGCSSNFVESILDAQDKSNLLFQKLCLRKLLFSHDDILKTRLANYLIHEGPKPSQPEIDICFREFVFREPPFPGTQPNMSASMQFALELLQARVTLKCAAQRWPQNISELEVLMSVYRRLMKKSRSADKSFLIRLGLQLIELKPDSKISSDASVLWTAIVTLWKRHPDQYEDLLSTGMRLGLRGSSNVLSAIAARWKDDPDKYEHLLVQGLHQGFGGSAGDISEGYLKAIHNLPRAELSPELRWRLLRLYCQHLPGKGIDIETSSSFQCLANQAWSFEVVDKLERGHAVLFLERLYESNPSFDFLRGPSNYTSIYSMRDMPRRNFNVELLLIKYRQDDANVQQKARDGVDQLRKKAATSREPEERALFAKAAAHYAIATGDVEVYAETVLWQQRFIRDPLTVKSIFARDAILTREGVALLSGITESPREDMTLSIFGQRLAIANKVLESFNEAKRIARKEPSHKQSDWASLPSLYTDVYSERVSRTKNIKLQPHESKLDVFYIIWKGTEDLVHSIGSDFLSQVSGSIRDLLKELSGPSLTTASETLFEAAAKWAKKEDRNKDQDNIVAIMERLTYQIVSTLAHSDTPMLSRDLIRRAIIENPRASSWHRQFLSIGYMRGLPAEAAKTMLLSFATAIGEKLEEQSYVRVGDEEPPKSVPPESLIKVTTVKYLAQLLNGADFISTDSTIEILIELFKSSTHIDVRLASLDSLLSTLNTIVGDSGEQWKSNPMVEEILSTLDSVVSIAGNVNERRPVGEMDWAEAEEKMTMPATSDNSSIPPLFDMVLSVITGGPFPNLVKLQGQLFSRLVLPTLRHSQEQHRKWFSLFLTKHKSALGIDILPQVPITPRIWHYMLNHQGHLLPSTIIDEYNQYMLLRLGMPEAIKRFNKTLRSDAALRNDPSVSHWLSIFGESGQPQFWPEGIRCLLNLIVARVEKASPIGDIIIAVVGQASALLDNYANRMDQWSLLVTSLGPARLKPPRSSGPDQNEYDEDRKKTWASWREATLLLVWKLIELVEQKMSFIADQDNAVLPSTFPLRLWCLPYPDPHAIQKDDDFHYLAIELDWAFSSFLKSDEGNVLLWHTLVDETSALLTSIYTTVDDHLCIAVHVGDLDAGPDVAAVYLIKVALALRLVDSVSKHGALRRPKLEKDLTPEKVKVGEFVQRLYKVMSRWGQRGAPGEQVPFRDMFLRWKGSNKATWKDIRSWGPTDEEGSPSS</sequence>
<accession>A0A7C8MSD8</accession>
<evidence type="ECO:0000313" key="2">
    <source>
        <dbReference type="Proteomes" id="UP000481858"/>
    </source>
</evidence>
<proteinExistence type="predicted"/>